<dbReference type="AlphaFoldDB" id="A0A3T0E9R8"/>
<evidence type="ECO:0000259" key="1">
    <source>
        <dbReference type="Pfam" id="PF26514"/>
    </source>
</evidence>
<dbReference type="EMBL" id="CP018911">
    <property type="protein sequence ID" value="AZU04022.1"/>
    <property type="molecule type" value="Genomic_DNA"/>
</dbReference>
<dbReference type="Pfam" id="PF26514">
    <property type="entry name" value="DUF8173"/>
    <property type="match status" value="1"/>
</dbReference>
<dbReference type="InterPro" id="IPR058486">
    <property type="entry name" value="DUF8173"/>
</dbReference>
<dbReference type="KEGG" id="gak:X907_1489"/>
<accession>A0A3T0E9R8</accession>
<proteinExistence type="predicted"/>
<dbReference type="OrthoDB" id="7625684at2"/>
<organism evidence="2 3">
    <name type="scientific">Glycocaulis alkaliphilus</name>
    <dbReference type="NCBI Taxonomy" id="1434191"/>
    <lineage>
        <taxon>Bacteria</taxon>
        <taxon>Pseudomonadati</taxon>
        <taxon>Pseudomonadota</taxon>
        <taxon>Alphaproteobacteria</taxon>
        <taxon>Maricaulales</taxon>
        <taxon>Maricaulaceae</taxon>
        <taxon>Glycocaulis</taxon>
    </lineage>
</organism>
<evidence type="ECO:0000313" key="2">
    <source>
        <dbReference type="EMBL" id="AZU04022.1"/>
    </source>
</evidence>
<feature type="domain" description="DUF8173" evidence="1">
    <location>
        <begin position="245"/>
        <end position="396"/>
    </location>
</feature>
<dbReference type="RefSeq" id="WP_127566705.1">
    <property type="nucleotide sequence ID" value="NZ_BMFB01000003.1"/>
</dbReference>
<reference evidence="2 3" key="1">
    <citation type="submission" date="2016-12" db="EMBL/GenBank/DDBJ databases">
        <title>The genome of dimorphic prosthecate Glycocaulis alkaliphilus 6b-8t, isolated from crude oil dictates its adaptability in petroleum environments.</title>
        <authorList>
            <person name="Wu X.-L."/>
            <person name="Geng S."/>
        </authorList>
    </citation>
    <scope>NUCLEOTIDE SEQUENCE [LARGE SCALE GENOMIC DNA]</scope>
    <source>
        <strain evidence="2 3">6B-8</strain>
    </source>
</reference>
<keyword evidence="3" id="KW-1185">Reference proteome</keyword>
<dbReference type="Proteomes" id="UP000286954">
    <property type="component" value="Chromosome"/>
</dbReference>
<name>A0A3T0E9R8_9PROT</name>
<evidence type="ECO:0000313" key="3">
    <source>
        <dbReference type="Proteomes" id="UP000286954"/>
    </source>
</evidence>
<protein>
    <recommendedName>
        <fullName evidence="1">DUF8173 domain-containing protein</fullName>
    </recommendedName>
</protein>
<gene>
    <name evidence="2" type="ORF">X907_1489</name>
</gene>
<sequence>MISKWIARFAQTGMLAGLLLAASPAHAQYIGGDLNLDLDQDRSAQFLAGDVTLRGRVGGDISGLAGNVDITADIGGSVQLAAGDIVIRGTVGRDVSIAGANISILADVSGSADLAGADIRVGGRVGRDLAAGGALIAIDESGSIGGNMDLAGSEIRMSGTAQGRLKGRARTVIIEGTVAGDVELHAENVEIMPGAQIAGQLRVRGPNAPVIADGAQIIGEMTYEEAPFSEQRRARSHAGPRVSDFGPPVWAFGTAMGIAAFVLGLLACLISPRAVSGIADHFRARPWASGLLGLVLAAFLPILLVAVFVFLAITVIGIPLGIILLFAFPFIMVLAYAFGAVVLGDLIFNRSGDGIGLGMRVLSLFLVLAVVGALGVVPVLGFIIGSIVFFIGLGAWTLALFNRNPRIVAAEHNGGAAI</sequence>